<dbReference type="EMBL" id="BSEV01000018">
    <property type="protein sequence ID" value="GLK12719.1"/>
    <property type="molecule type" value="Genomic_DNA"/>
</dbReference>
<dbReference type="SUPFAM" id="SSF48452">
    <property type="entry name" value="TPR-like"/>
    <property type="match status" value="2"/>
</dbReference>
<keyword evidence="8" id="KW-1185">Reference proteome</keyword>
<name>A0A9W6I7Q5_9ACTN</name>
<dbReference type="InterPro" id="IPR051677">
    <property type="entry name" value="AfsR-DnrI-RedD_regulator"/>
</dbReference>
<dbReference type="InterPro" id="IPR019734">
    <property type="entry name" value="TPR_rpt"/>
</dbReference>
<dbReference type="GO" id="GO:0000160">
    <property type="term" value="P:phosphorelay signal transduction system"/>
    <property type="evidence" value="ECO:0007669"/>
    <property type="project" value="InterPro"/>
</dbReference>
<evidence type="ECO:0000256" key="2">
    <source>
        <dbReference type="ARBA" id="ARBA00023015"/>
    </source>
</evidence>
<dbReference type="Proteomes" id="UP001143474">
    <property type="component" value="Unassembled WGS sequence"/>
</dbReference>
<dbReference type="PANTHER" id="PTHR35807:SF1">
    <property type="entry name" value="TRANSCRIPTIONAL REGULATOR REDD"/>
    <property type="match status" value="1"/>
</dbReference>
<dbReference type="Gene3D" id="1.25.40.10">
    <property type="entry name" value="Tetratricopeptide repeat domain"/>
    <property type="match status" value="3"/>
</dbReference>
<dbReference type="SUPFAM" id="SSF52540">
    <property type="entry name" value="P-loop containing nucleoside triphosphate hydrolases"/>
    <property type="match status" value="1"/>
</dbReference>
<dbReference type="SMART" id="SM00028">
    <property type="entry name" value="TPR"/>
    <property type="match status" value="5"/>
</dbReference>
<evidence type="ECO:0000256" key="1">
    <source>
        <dbReference type="ARBA" id="ARBA00005820"/>
    </source>
</evidence>
<dbReference type="SMART" id="SM01043">
    <property type="entry name" value="BTAD"/>
    <property type="match status" value="1"/>
</dbReference>
<evidence type="ECO:0000256" key="4">
    <source>
        <dbReference type="ARBA" id="ARBA00023163"/>
    </source>
</evidence>
<dbReference type="SUPFAM" id="SSF46894">
    <property type="entry name" value="C-terminal effector domain of the bipartite response regulators"/>
    <property type="match status" value="1"/>
</dbReference>
<dbReference type="InterPro" id="IPR016032">
    <property type="entry name" value="Sig_transdc_resp-reg_C-effctor"/>
</dbReference>
<organism evidence="7 8">
    <name type="scientific">Streptosporangium carneum</name>
    <dbReference type="NCBI Taxonomy" id="47481"/>
    <lineage>
        <taxon>Bacteria</taxon>
        <taxon>Bacillati</taxon>
        <taxon>Actinomycetota</taxon>
        <taxon>Actinomycetes</taxon>
        <taxon>Streptosporangiales</taxon>
        <taxon>Streptosporangiaceae</taxon>
        <taxon>Streptosporangium</taxon>
    </lineage>
</organism>
<feature type="domain" description="OmpR/PhoB-type" evidence="6">
    <location>
        <begin position="1"/>
        <end position="89"/>
    </location>
</feature>
<dbReference type="SMART" id="SM00862">
    <property type="entry name" value="Trans_reg_C"/>
    <property type="match status" value="1"/>
</dbReference>
<dbReference type="InterPro" id="IPR001867">
    <property type="entry name" value="OmpR/PhoB-type_DNA-bd"/>
</dbReference>
<evidence type="ECO:0000256" key="3">
    <source>
        <dbReference type="ARBA" id="ARBA00023125"/>
    </source>
</evidence>
<comment type="similarity">
    <text evidence="1">Belongs to the AfsR/DnrI/RedD regulatory family.</text>
</comment>
<keyword evidence="3 5" id="KW-0238">DNA-binding</keyword>
<dbReference type="PRINTS" id="PR00364">
    <property type="entry name" value="DISEASERSIST"/>
</dbReference>
<evidence type="ECO:0000259" key="6">
    <source>
        <dbReference type="PROSITE" id="PS51755"/>
    </source>
</evidence>
<reference evidence="7" key="2">
    <citation type="submission" date="2023-01" db="EMBL/GenBank/DDBJ databases">
        <authorList>
            <person name="Sun Q."/>
            <person name="Evtushenko L."/>
        </authorList>
    </citation>
    <scope>NUCLEOTIDE SEQUENCE</scope>
    <source>
        <strain evidence="7">VKM Ac-2007</strain>
    </source>
</reference>
<dbReference type="GO" id="GO:0006355">
    <property type="term" value="P:regulation of DNA-templated transcription"/>
    <property type="evidence" value="ECO:0007669"/>
    <property type="project" value="InterPro"/>
</dbReference>
<evidence type="ECO:0000313" key="8">
    <source>
        <dbReference type="Proteomes" id="UP001143474"/>
    </source>
</evidence>
<dbReference type="Pfam" id="PF13424">
    <property type="entry name" value="TPR_12"/>
    <property type="match status" value="2"/>
</dbReference>
<reference evidence="7" key="1">
    <citation type="journal article" date="2014" name="Int. J. Syst. Evol. Microbiol.">
        <title>Complete genome sequence of Corynebacterium casei LMG S-19264T (=DSM 44701T), isolated from a smear-ripened cheese.</title>
        <authorList>
            <consortium name="US DOE Joint Genome Institute (JGI-PGF)"/>
            <person name="Walter F."/>
            <person name="Albersmeier A."/>
            <person name="Kalinowski J."/>
            <person name="Ruckert C."/>
        </authorList>
    </citation>
    <scope>NUCLEOTIDE SEQUENCE</scope>
    <source>
        <strain evidence="7">VKM Ac-2007</strain>
    </source>
</reference>
<protein>
    <submittedName>
        <fullName evidence="7">SARP family transcriptional regulator</fullName>
    </submittedName>
</protein>
<dbReference type="InterPro" id="IPR027417">
    <property type="entry name" value="P-loop_NTPase"/>
</dbReference>
<dbReference type="Pfam" id="PF00486">
    <property type="entry name" value="Trans_reg_C"/>
    <property type="match status" value="1"/>
</dbReference>
<dbReference type="Pfam" id="PF03704">
    <property type="entry name" value="BTAD"/>
    <property type="match status" value="1"/>
</dbReference>
<dbReference type="GO" id="GO:0003677">
    <property type="term" value="F:DNA binding"/>
    <property type="evidence" value="ECO:0007669"/>
    <property type="project" value="UniProtKB-UniRule"/>
</dbReference>
<dbReference type="PROSITE" id="PS51755">
    <property type="entry name" value="OMPR_PHOB"/>
    <property type="match status" value="1"/>
</dbReference>
<dbReference type="RefSeq" id="WP_271221038.1">
    <property type="nucleotide sequence ID" value="NZ_BAAAVD010000008.1"/>
</dbReference>
<feature type="DNA-binding region" description="OmpR/PhoB-type" evidence="5">
    <location>
        <begin position="1"/>
        <end position="89"/>
    </location>
</feature>
<dbReference type="Gene3D" id="3.40.50.300">
    <property type="entry name" value="P-loop containing nucleotide triphosphate hydrolases"/>
    <property type="match status" value="1"/>
</dbReference>
<dbReference type="Gene3D" id="1.10.10.10">
    <property type="entry name" value="Winged helix-like DNA-binding domain superfamily/Winged helix DNA-binding domain"/>
    <property type="match status" value="1"/>
</dbReference>
<dbReference type="CDD" id="cd15831">
    <property type="entry name" value="BTAD"/>
    <property type="match status" value="1"/>
</dbReference>
<evidence type="ECO:0000256" key="5">
    <source>
        <dbReference type="PROSITE-ProRule" id="PRU01091"/>
    </source>
</evidence>
<sequence>MEIVTAEGTISAGPPQRCAVLASLAVNAGRPVTVETLIDRIWEDRPPEHVRRALHAHVARIRRLLEQTGGPAGPSARLVRRSGGYLLEVAPERVDVHRFRHLLQAARAPKLPDVERVTLLREALGLWQGEPLGGLTGQWAARTRQSWRQQYLDAVTAWARAELRVENAAAVIGPLTDLVGENPLLEPLVAVLMRALYTVGRSTQAVDLYSVTRRRLVEELGAEASAELRRVHQAILRDDLDGQRPAVTPPHPRPASVALAQLPRDIRGFSGRNAELARLHAALPASDEQAATVVVSALAGTAGVGKTALAVHWAHQVRHRFPDGQLYVNLRGFDPSGSMMDPAEALRGFLDALQVTPQRIPIGVDAQSALYRSLLAGRRILIVLDNARNADQVRPLLPGAPGCLALVTSRNQLAGLVADGALPLTLDLLTPVEARELLTLRLGADRIADEPQAVEEIISRCAHLPLALAVVAARAAAHLRFPLHALATELGDVQNRLDVLTGGDAATDVRAVLSWSYRTLAPQAALLFRLLALHPGPDISASATASLAGLPRRQVQSLLAELTRANLIVEHVPGRYAFHDLLRAYAAEQAHATDTDQQRRAAIHRTLDHYLHTAYAAALLLHACRDAIPLAPLGAGVTPERLPDHRQALTWFTTEHAVLLAAVEHASDAGFDTHTWQLAWTLTDFLDRQGHWHDWIAAQRAAVTSGRRLSDPATEAGAHQQSGHAHIQLGRFDEARAHLQDALALFRLAGEKPGQAQTHYSFAVLSERQGRHTEALHHARRCLELFDAADHRHGKALALSTLGWLQAQLGDHRRALTNCQRSLALFQEIGDLHGQGETLDRLGYVHHHLGHHIQAVACYRQALELLGELRDRYWEARILTHLGDTHHSAGVPSAARDAWRKAVDILDDLGLPGADGVRAKLAALEGLSAPASPPDPPGRRKTP</sequence>
<dbReference type="InterPro" id="IPR036388">
    <property type="entry name" value="WH-like_DNA-bd_sf"/>
</dbReference>
<proteinExistence type="inferred from homology"/>
<gene>
    <name evidence="7" type="ORF">GCM10017600_61290</name>
</gene>
<dbReference type="InterPro" id="IPR002182">
    <property type="entry name" value="NB-ARC"/>
</dbReference>
<evidence type="ECO:0000313" key="7">
    <source>
        <dbReference type="EMBL" id="GLK12719.1"/>
    </source>
</evidence>
<dbReference type="PANTHER" id="PTHR35807">
    <property type="entry name" value="TRANSCRIPTIONAL REGULATOR REDD-RELATED"/>
    <property type="match status" value="1"/>
</dbReference>
<dbReference type="GO" id="GO:0043531">
    <property type="term" value="F:ADP binding"/>
    <property type="evidence" value="ECO:0007669"/>
    <property type="project" value="InterPro"/>
</dbReference>
<dbReference type="InterPro" id="IPR005158">
    <property type="entry name" value="BTAD"/>
</dbReference>
<accession>A0A9W6I7Q5</accession>
<comment type="caution">
    <text evidence="7">The sequence shown here is derived from an EMBL/GenBank/DDBJ whole genome shotgun (WGS) entry which is preliminary data.</text>
</comment>
<dbReference type="Pfam" id="PF00931">
    <property type="entry name" value="NB-ARC"/>
    <property type="match status" value="1"/>
</dbReference>
<keyword evidence="2" id="KW-0805">Transcription regulation</keyword>
<dbReference type="InterPro" id="IPR011990">
    <property type="entry name" value="TPR-like_helical_dom_sf"/>
</dbReference>
<keyword evidence="4" id="KW-0804">Transcription</keyword>
<dbReference type="AlphaFoldDB" id="A0A9W6I7Q5"/>